<dbReference type="PANTHER" id="PTHR21540">
    <property type="entry name" value="RING FINGER AND SWIM DOMAIN-CONTAINING PROTEIN 2"/>
    <property type="match status" value="1"/>
</dbReference>
<comment type="caution">
    <text evidence="4">The sequence shown here is derived from an EMBL/GenBank/DDBJ whole genome shotgun (WGS) entry which is preliminary data.</text>
</comment>
<dbReference type="PROSITE" id="PS50089">
    <property type="entry name" value="ZF_RING_2"/>
    <property type="match status" value="1"/>
</dbReference>
<dbReference type="InterPro" id="IPR013083">
    <property type="entry name" value="Znf_RING/FYVE/PHD"/>
</dbReference>
<keyword evidence="1" id="KW-0862">Zinc</keyword>
<name>A0A218YZ75_9HELO</name>
<dbReference type="PANTHER" id="PTHR21540:SF0">
    <property type="entry name" value="PHD FAMILY PROTEIN"/>
    <property type="match status" value="1"/>
</dbReference>
<keyword evidence="1" id="KW-0479">Metal-binding</keyword>
<evidence type="ECO:0000256" key="2">
    <source>
        <dbReference type="SAM" id="MobiDB-lite"/>
    </source>
</evidence>
<dbReference type="InterPro" id="IPR001841">
    <property type="entry name" value="Znf_RING"/>
</dbReference>
<proteinExistence type="predicted"/>
<dbReference type="Proteomes" id="UP000242519">
    <property type="component" value="Unassembled WGS sequence"/>
</dbReference>
<keyword evidence="1" id="KW-0863">Zinc-finger</keyword>
<dbReference type="GO" id="GO:0008270">
    <property type="term" value="F:zinc ion binding"/>
    <property type="evidence" value="ECO:0007669"/>
    <property type="project" value="UniProtKB-KW"/>
</dbReference>
<evidence type="ECO:0000259" key="3">
    <source>
        <dbReference type="PROSITE" id="PS50089"/>
    </source>
</evidence>
<dbReference type="OrthoDB" id="2122982at2759"/>
<feature type="domain" description="RING-type" evidence="3">
    <location>
        <begin position="202"/>
        <end position="251"/>
    </location>
</feature>
<evidence type="ECO:0000256" key="1">
    <source>
        <dbReference type="PROSITE-ProRule" id="PRU00175"/>
    </source>
</evidence>
<dbReference type="Gene3D" id="3.30.40.10">
    <property type="entry name" value="Zinc/RING finger domain, C3HC4 (zinc finger)"/>
    <property type="match status" value="1"/>
</dbReference>
<organism evidence="4 5">
    <name type="scientific">Diplocarpon coronariae</name>
    <dbReference type="NCBI Taxonomy" id="2795749"/>
    <lineage>
        <taxon>Eukaryota</taxon>
        <taxon>Fungi</taxon>
        <taxon>Dikarya</taxon>
        <taxon>Ascomycota</taxon>
        <taxon>Pezizomycotina</taxon>
        <taxon>Leotiomycetes</taxon>
        <taxon>Helotiales</taxon>
        <taxon>Drepanopezizaceae</taxon>
        <taxon>Diplocarpon</taxon>
    </lineage>
</organism>
<dbReference type="InParanoid" id="A0A218YZ75"/>
<dbReference type="STRING" id="503106.A0A218YZ75"/>
<sequence length="318" mass="35208">MAKVLGIRSARSSKPAPASNPSLKYKKRKFCPPAPTADDDDDEEEGMHDPMAACEAQDALAGTRSSSSPNSTRKRKVEEPEEKRLKRFRVKAPVTYLERLMRVRTQRMFLIDREKSLSEAGTSKEEKFAIAGSTGNIYQVTIGRVMVNVLKAPENLAYQLALLSTEVAKIFANAPVTPQSSNATVSTATDTGGFRKPIEGDCPVCVMKFDENDKSDDIFWCKGACGNNIHRYCFEQWAKSQPGTPKCVYCRTPWKGDADSIQRISKGDQVNQEGYVNISRELGLSGERDMSSYYQSWVRREFGGGHGCGGHVSGYDGY</sequence>
<evidence type="ECO:0000313" key="4">
    <source>
        <dbReference type="EMBL" id="OWP00355.1"/>
    </source>
</evidence>
<keyword evidence="5" id="KW-1185">Reference proteome</keyword>
<protein>
    <recommendedName>
        <fullName evidence="3">RING-type domain-containing protein</fullName>
    </recommendedName>
</protein>
<feature type="region of interest" description="Disordered" evidence="2">
    <location>
        <begin position="1"/>
        <end position="83"/>
    </location>
</feature>
<gene>
    <name evidence="4" type="ORF">B2J93_3905</name>
</gene>
<evidence type="ECO:0000313" key="5">
    <source>
        <dbReference type="Proteomes" id="UP000242519"/>
    </source>
</evidence>
<dbReference type="InterPro" id="IPR039903">
    <property type="entry name" value="Zswim2"/>
</dbReference>
<dbReference type="GO" id="GO:0061630">
    <property type="term" value="F:ubiquitin protein ligase activity"/>
    <property type="evidence" value="ECO:0007669"/>
    <property type="project" value="InterPro"/>
</dbReference>
<reference evidence="4 5" key="1">
    <citation type="submission" date="2017-04" db="EMBL/GenBank/DDBJ databases">
        <title>Draft genome sequence of Marssonina coronaria NL1: causal agent of apple blotch.</title>
        <authorList>
            <person name="Cheng Q."/>
        </authorList>
    </citation>
    <scope>NUCLEOTIDE SEQUENCE [LARGE SCALE GENOMIC DNA]</scope>
    <source>
        <strain evidence="4 5">NL1</strain>
    </source>
</reference>
<feature type="compositionally biased region" description="Low complexity" evidence="2">
    <location>
        <begin position="9"/>
        <end position="22"/>
    </location>
</feature>
<dbReference type="EMBL" id="MZNU01000326">
    <property type="protein sequence ID" value="OWP00355.1"/>
    <property type="molecule type" value="Genomic_DNA"/>
</dbReference>
<dbReference type="AlphaFoldDB" id="A0A218YZ75"/>
<feature type="compositionally biased region" description="Acidic residues" evidence="2">
    <location>
        <begin position="37"/>
        <end position="46"/>
    </location>
</feature>
<accession>A0A218YZ75</accession>
<dbReference type="SUPFAM" id="SSF57850">
    <property type="entry name" value="RING/U-box"/>
    <property type="match status" value="1"/>
</dbReference>